<evidence type="ECO:0000259" key="3">
    <source>
        <dbReference type="PROSITE" id="PS50076"/>
    </source>
</evidence>
<dbReference type="EMBL" id="BAQD01000009">
    <property type="protein sequence ID" value="GBQ05926.1"/>
    <property type="molecule type" value="Genomic_DNA"/>
</dbReference>
<dbReference type="SUPFAM" id="SSF46565">
    <property type="entry name" value="Chaperone J-domain"/>
    <property type="match status" value="1"/>
</dbReference>
<dbReference type="PANTHER" id="PTHR43096">
    <property type="entry name" value="DNAJ HOMOLOG 1, MITOCHONDRIAL-RELATED"/>
    <property type="match status" value="1"/>
</dbReference>
<evidence type="ECO:0000256" key="1">
    <source>
        <dbReference type="ARBA" id="ARBA00023186"/>
    </source>
</evidence>
<keyword evidence="1" id="KW-0143">Chaperone</keyword>
<dbReference type="PANTHER" id="PTHR43096:SF52">
    <property type="entry name" value="DNAJ HOMOLOG 1, MITOCHONDRIAL-RELATED"/>
    <property type="match status" value="1"/>
</dbReference>
<comment type="caution">
    <text evidence="4">The sequence shown here is derived from an EMBL/GenBank/DDBJ whole genome shotgun (WGS) entry which is preliminary data.</text>
</comment>
<dbReference type="CDD" id="cd10747">
    <property type="entry name" value="DnaJ_C"/>
    <property type="match status" value="1"/>
</dbReference>
<dbReference type="InterPro" id="IPR002939">
    <property type="entry name" value="DnaJ_C"/>
</dbReference>
<reference evidence="4" key="1">
    <citation type="submission" date="2013-04" db="EMBL/GenBank/DDBJ databases">
        <title>The genome sequencing project of 58 acetic acid bacteria.</title>
        <authorList>
            <person name="Okamoto-Kainuma A."/>
            <person name="Ishikawa M."/>
            <person name="Umino S."/>
            <person name="Koizumi Y."/>
            <person name="Shiwa Y."/>
            <person name="Yoshikawa H."/>
            <person name="Matsutani M."/>
            <person name="Matsushita K."/>
        </authorList>
    </citation>
    <scope>NUCLEOTIDE SEQUENCE</scope>
    <source>
        <strain evidence="4">DSM 15669</strain>
    </source>
</reference>
<evidence type="ECO:0000256" key="2">
    <source>
        <dbReference type="SAM" id="MobiDB-lite"/>
    </source>
</evidence>
<feature type="region of interest" description="Disordered" evidence="2">
    <location>
        <begin position="170"/>
        <end position="190"/>
    </location>
</feature>
<dbReference type="RefSeq" id="WP_018980070.1">
    <property type="nucleotide sequence ID" value="NZ_BAQD01000009.1"/>
</dbReference>
<dbReference type="SUPFAM" id="SSF49493">
    <property type="entry name" value="HSP40/DnaJ peptide-binding domain"/>
    <property type="match status" value="2"/>
</dbReference>
<dbReference type="CDD" id="cd06257">
    <property type="entry name" value="DnaJ"/>
    <property type="match status" value="1"/>
</dbReference>
<dbReference type="InterPro" id="IPR036869">
    <property type="entry name" value="J_dom_sf"/>
</dbReference>
<accession>A0ABQ0P118</accession>
<dbReference type="InterPro" id="IPR001623">
    <property type="entry name" value="DnaJ_domain"/>
</dbReference>
<dbReference type="InterPro" id="IPR008971">
    <property type="entry name" value="HSP40/DnaJ_pept-bd"/>
</dbReference>
<dbReference type="PROSITE" id="PS50076">
    <property type="entry name" value="DNAJ_2"/>
    <property type="match status" value="1"/>
</dbReference>
<dbReference type="Gene3D" id="2.60.260.20">
    <property type="entry name" value="Urease metallochaperone UreE, N-terminal domain"/>
    <property type="match status" value="2"/>
</dbReference>
<feature type="compositionally biased region" description="Low complexity" evidence="2">
    <location>
        <begin position="178"/>
        <end position="190"/>
    </location>
</feature>
<dbReference type="Proteomes" id="UP001062901">
    <property type="component" value="Unassembled WGS sequence"/>
</dbReference>
<evidence type="ECO:0000313" key="4">
    <source>
        <dbReference type="EMBL" id="GBQ05926.1"/>
    </source>
</evidence>
<keyword evidence="5" id="KW-1185">Reference proteome</keyword>
<dbReference type="SMART" id="SM00271">
    <property type="entry name" value="DnaJ"/>
    <property type="match status" value="1"/>
</dbReference>
<dbReference type="PRINTS" id="PR00625">
    <property type="entry name" value="JDOMAIN"/>
</dbReference>
<proteinExistence type="predicted"/>
<name>A0ABQ0P118_9PROT</name>
<gene>
    <name evidence="4" type="ORF">AA15669_0705</name>
</gene>
<dbReference type="Gene3D" id="1.10.287.110">
    <property type="entry name" value="DnaJ domain"/>
    <property type="match status" value="1"/>
</dbReference>
<dbReference type="Pfam" id="PF00226">
    <property type="entry name" value="DnaJ"/>
    <property type="match status" value="1"/>
</dbReference>
<protein>
    <submittedName>
        <fullName evidence="4">Molecular chaperone DnaJ</fullName>
    </submittedName>
</protein>
<organism evidence="4 5">
    <name type="scientific">Saccharibacter floricola DSM 15669</name>
    <dbReference type="NCBI Taxonomy" id="1123227"/>
    <lineage>
        <taxon>Bacteria</taxon>
        <taxon>Pseudomonadati</taxon>
        <taxon>Pseudomonadota</taxon>
        <taxon>Alphaproteobacteria</taxon>
        <taxon>Acetobacterales</taxon>
        <taxon>Acetobacteraceae</taxon>
        <taxon>Saccharibacter</taxon>
    </lineage>
</organism>
<sequence>MSDPYKTLGVSKTASEKDIRSAYRKLVKQYHPDRNPDNPKAEERFKAVSKAYEIVGDKEKRARFDRGEIDADGNERAPFGHAGGGFGGGPGAGFGGQGGFNQEDLGDIFSSMFGGGFGGGGGPQRGGDLQGELRISFTDAALGTQRELSIGEGRQVTVRIPAGIEDGQTLRLRGKGAPGRPGRDGQPGPAGDVLLKVFVAPDSYYTREGRNLRVTVDVDLKTAVLGGKVHVRTPKGTVAITVKPHSDSGTVLRLRGRGIAETSRQAAGDLFATLRVVIGEPSPELEALLRQDSHGDDAA</sequence>
<dbReference type="Pfam" id="PF01556">
    <property type="entry name" value="DnaJ_C"/>
    <property type="match status" value="1"/>
</dbReference>
<evidence type="ECO:0000313" key="5">
    <source>
        <dbReference type="Proteomes" id="UP001062901"/>
    </source>
</evidence>
<feature type="domain" description="J" evidence="3">
    <location>
        <begin position="3"/>
        <end position="68"/>
    </location>
</feature>